<evidence type="ECO:0000313" key="3">
    <source>
        <dbReference type="Proteomes" id="UP000323994"/>
    </source>
</evidence>
<gene>
    <name evidence="2" type="ORF">FEM33_16445</name>
</gene>
<evidence type="ECO:0000313" key="2">
    <source>
        <dbReference type="EMBL" id="KAA6438704.1"/>
    </source>
</evidence>
<proteinExistence type="predicted"/>
<name>A0A5M8QV54_9BACT</name>
<keyword evidence="1" id="KW-0732">Signal</keyword>
<sequence>MKAKYLLTMIVAMAMISIAAQSVMIADELLGTWKYTISNVPPEYESGYMTFEQKDNKMVGYMGQTDKKEMKELTVDQGKVSFATDFEGGLIKYSLTQKGDSLSGSVSTQYGDFPIVAVKEAKK</sequence>
<protein>
    <recommendedName>
        <fullName evidence="4">Extracellular endo-alpha-(1-&gt;5)-L-arabinanase C-terminal domain-containing protein</fullName>
    </recommendedName>
</protein>
<organism evidence="2 3">
    <name type="scientific">Dyadobacter flavalbus</name>
    <dbReference type="NCBI Taxonomy" id="2579942"/>
    <lineage>
        <taxon>Bacteria</taxon>
        <taxon>Pseudomonadati</taxon>
        <taxon>Bacteroidota</taxon>
        <taxon>Cytophagia</taxon>
        <taxon>Cytophagales</taxon>
        <taxon>Spirosomataceae</taxon>
        <taxon>Dyadobacter</taxon>
    </lineage>
</organism>
<dbReference type="EMBL" id="VBSN01000049">
    <property type="protein sequence ID" value="KAA6438704.1"/>
    <property type="molecule type" value="Genomic_DNA"/>
</dbReference>
<accession>A0A5M8QV54</accession>
<dbReference type="Proteomes" id="UP000323994">
    <property type="component" value="Unassembled WGS sequence"/>
</dbReference>
<dbReference type="OrthoDB" id="956225at2"/>
<reference evidence="2 3" key="1">
    <citation type="submission" date="2019-05" db="EMBL/GenBank/DDBJ databases">
        <authorList>
            <person name="Qu J.-H."/>
        </authorList>
    </citation>
    <scope>NUCLEOTIDE SEQUENCE [LARGE SCALE GENOMIC DNA]</scope>
    <source>
        <strain evidence="2 3">NS28</strain>
    </source>
</reference>
<feature type="signal peptide" evidence="1">
    <location>
        <begin position="1"/>
        <end position="19"/>
    </location>
</feature>
<evidence type="ECO:0008006" key="4">
    <source>
        <dbReference type="Google" id="ProtNLM"/>
    </source>
</evidence>
<keyword evidence="3" id="KW-1185">Reference proteome</keyword>
<evidence type="ECO:0000256" key="1">
    <source>
        <dbReference type="SAM" id="SignalP"/>
    </source>
</evidence>
<comment type="caution">
    <text evidence="2">The sequence shown here is derived from an EMBL/GenBank/DDBJ whole genome shotgun (WGS) entry which is preliminary data.</text>
</comment>
<dbReference type="AlphaFoldDB" id="A0A5M8QV54"/>
<feature type="chain" id="PRO_5024359813" description="Extracellular endo-alpha-(1-&gt;5)-L-arabinanase C-terminal domain-containing protein" evidence="1">
    <location>
        <begin position="20"/>
        <end position="123"/>
    </location>
</feature>